<dbReference type="AlphaFoldDB" id="A0A926I829"/>
<keyword evidence="7" id="KW-0812">Transmembrane</keyword>
<feature type="transmembrane region" description="Helical" evidence="7">
    <location>
        <begin position="12"/>
        <end position="34"/>
    </location>
</feature>
<evidence type="ECO:0000256" key="7">
    <source>
        <dbReference type="SAM" id="Phobius"/>
    </source>
</evidence>
<evidence type="ECO:0000256" key="2">
    <source>
        <dbReference type="ARBA" id="ARBA00013855"/>
    </source>
</evidence>
<evidence type="ECO:0000256" key="5">
    <source>
        <dbReference type="PIRNR" id="PIRNR038471"/>
    </source>
</evidence>
<comment type="caution">
    <text evidence="9">The sequence shown here is derived from an EMBL/GenBank/DDBJ whole genome shotgun (WGS) entry which is preliminary data.</text>
</comment>
<keyword evidence="7" id="KW-1133">Transmembrane helix</keyword>
<dbReference type="Pfam" id="PF04085">
    <property type="entry name" value="MreC"/>
    <property type="match status" value="1"/>
</dbReference>
<organism evidence="9 10">
    <name type="scientific">Fumia xinanensis</name>
    <dbReference type="NCBI Taxonomy" id="2763659"/>
    <lineage>
        <taxon>Bacteria</taxon>
        <taxon>Bacillati</taxon>
        <taxon>Bacillota</taxon>
        <taxon>Clostridia</taxon>
        <taxon>Eubacteriales</taxon>
        <taxon>Oscillospiraceae</taxon>
        <taxon>Fumia</taxon>
    </lineage>
</organism>
<evidence type="ECO:0000313" key="10">
    <source>
        <dbReference type="Proteomes" id="UP000610760"/>
    </source>
</evidence>
<dbReference type="PANTHER" id="PTHR34138:SF1">
    <property type="entry name" value="CELL SHAPE-DETERMINING PROTEIN MREC"/>
    <property type="match status" value="1"/>
</dbReference>
<dbReference type="PANTHER" id="PTHR34138">
    <property type="entry name" value="CELL SHAPE-DETERMINING PROTEIN MREC"/>
    <property type="match status" value="1"/>
</dbReference>
<dbReference type="InterPro" id="IPR007221">
    <property type="entry name" value="MreC"/>
</dbReference>
<dbReference type="InterPro" id="IPR042177">
    <property type="entry name" value="Cell/Rod_1"/>
</dbReference>
<sequence length="291" mass="31487">MRDFFNSVRFKIIAAVLAVIVGVMLYSASTGGLATIPEKIVSFVVVPAQKASAALSDSITDFFSIFVNAKANQEENDQLKEEISELRKKMVDYENTKTENERLQEIVGLKKENPDMQLLDAGIIGRDPSDRFGSFTIDKGTVHGISKWDPVITGNGLVGYVDSLGPTYAKVVTILSPEINVGAVEIRTKETGNLTGDIVLADKGLAKLELLPKTTEVKQGDIIVTAGTSGYYPPDLVIGTIEEVTLEKSGITASASIKPVSDVYEIKHVFVLTDFLGKQDHSSRTDESEGT</sequence>
<evidence type="ECO:0000256" key="3">
    <source>
        <dbReference type="ARBA" id="ARBA00022960"/>
    </source>
</evidence>
<dbReference type="EMBL" id="JACRSV010000003">
    <property type="protein sequence ID" value="MBC8560492.1"/>
    <property type="molecule type" value="Genomic_DNA"/>
</dbReference>
<dbReference type="Proteomes" id="UP000610760">
    <property type="component" value="Unassembled WGS sequence"/>
</dbReference>
<dbReference type="Gene3D" id="2.40.10.340">
    <property type="entry name" value="Rod shape-determining protein MreC, domain 1"/>
    <property type="match status" value="1"/>
</dbReference>
<evidence type="ECO:0000256" key="1">
    <source>
        <dbReference type="ARBA" id="ARBA00009369"/>
    </source>
</evidence>
<dbReference type="PIRSF" id="PIRSF038471">
    <property type="entry name" value="MreC"/>
    <property type="match status" value="1"/>
</dbReference>
<protein>
    <recommendedName>
        <fullName evidence="2 5">Cell shape-determining protein MreC</fullName>
    </recommendedName>
    <alternativeName>
        <fullName evidence="4 5">Cell shape protein MreC</fullName>
    </alternativeName>
</protein>
<feature type="domain" description="Rod shape-determining protein MreC beta-barrel core" evidence="8">
    <location>
        <begin position="123"/>
        <end position="272"/>
    </location>
</feature>
<dbReference type="GO" id="GO:0005886">
    <property type="term" value="C:plasma membrane"/>
    <property type="evidence" value="ECO:0007669"/>
    <property type="project" value="TreeGrafter"/>
</dbReference>
<comment type="function">
    <text evidence="5">Involved in formation and maintenance of cell shape.</text>
</comment>
<keyword evidence="7" id="KW-0472">Membrane</keyword>
<dbReference type="InterPro" id="IPR055342">
    <property type="entry name" value="MreC_beta-barrel_core"/>
</dbReference>
<name>A0A926I829_9FIRM</name>
<comment type="similarity">
    <text evidence="1 5">Belongs to the MreC family.</text>
</comment>
<keyword evidence="3 5" id="KW-0133">Cell shape</keyword>
<feature type="coiled-coil region" evidence="6">
    <location>
        <begin position="69"/>
        <end position="106"/>
    </location>
</feature>
<evidence type="ECO:0000256" key="6">
    <source>
        <dbReference type="SAM" id="Coils"/>
    </source>
</evidence>
<dbReference type="Gene3D" id="2.40.10.350">
    <property type="entry name" value="Rod shape-determining protein MreC, domain 2"/>
    <property type="match status" value="1"/>
</dbReference>
<evidence type="ECO:0000259" key="8">
    <source>
        <dbReference type="Pfam" id="PF04085"/>
    </source>
</evidence>
<accession>A0A926I829</accession>
<evidence type="ECO:0000313" key="9">
    <source>
        <dbReference type="EMBL" id="MBC8560492.1"/>
    </source>
</evidence>
<evidence type="ECO:0000256" key="4">
    <source>
        <dbReference type="ARBA" id="ARBA00032089"/>
    </source>
</evidence>
<dbReference type="GO" id="GO:0008360">
    <property type="term" value="P:regulation of cell shape"/>
    <property type="evidence" value="ECO:0007669"/>
    <property type="project" value="UniProtKB-KW"/>
</dbReference>
<keyword evidence="6" id="KW-0175">Coiled coil</keyword>
<proteinExistence type="inferred from homology"/>
<dbReference type="InterPro" id="IPR042175">
    <property type="entry name" value="Cell/Rod_MreC_2"/>
</dbReference>
<dbReference type="RefSeq" id="WP_249295479.1">
    <property type="nucleotide sequence ID" value="NZ_JACRSV010000003.1"/>
</dbReference>
<keyword evidence="10" id="KW-1185">Reference proteome</keyword>
<dbReference type="NCBIfam" id="TIGR00219">
    <property type="entry name" value="mreC"/>
    <property type="match status" value="1"/>
</dbReference>
<gene>
    <name evidence="9" type="primary">mreC</name>
    <name evidence="9" type="ORF">H8710_10500</name>
</gene>
<reference evidence="9" key="1">
    <citation type="submission" date="2020-08" db="EMBL/GenBank/DDBJ databases">
        <title>Genome public.</title>
        <authorList>
            <person name="Liu C."/>
            <person name="Sun Q."/>
        </authorList>
    </citation>
    <scope>NUCLEOTIDE SEQUENCE</scope>
    <source>
        <strain evidence="9">NSJ-33</strain>
    </source>
</reference>